<reference evidence="2" key="1">
    <citation type="submission" date="2015-05" db="EMBL/GenBank/DDBJ databases">
        <authorList>
            <person name="Urmite Genomes"/>
        </authorList>
    </citation>
    <scope>NUCLEOTIDE SEQUENCE [LARGE SCALE GENOMIC DNA]</scope>
    <source>
        <strain evidence="2">LF1</strain>
    </source>
</reference>
<dbReference type="RefSeq" id="WP_176699901.1">
    <property type="nucleotide sequence ID" value="NZ_CVRB01000005.1"/>
</dbReference>
<keyword evidence="2" id="KW-1185">Reference proteome</keyword>
<dbReference type="Proteomes" id="UP000199087">
    <property type="component" value="Unassembled WGS sequence"/>
</dbReference>
<organism evidence="1 2">
    <name type="scientific">Neobacillus massiliamazoniensis</name>
    <dbReference type="NCBI Taxonomy" id="1499688"/>
    <lineage>
        <taxon>Bacteria</taxon>
        <taxon>Bacillati</taxon>
        <taxon>Bacillota</taxon>
        <taxon>Bacilli</taxon>
        <taxon>Bacillales</taxon>
        <taxon>Bacillaceae</taxon>
        <taxon>Neobacillus</taxon>
    </lineage>
</organism>
<dbReference type="AlphaFoldDB" id="A0A0U1P2Z5"/>
<dbReference type="EMBL" id="CVRB01000005">
    <property type="protein sequence ID" value="CRK84587.1"/>
    <property type="molecule type" value="Genomic_DNA"/>
</dbReference>
<accession>A0A0U1P2Z5</accession>
<proteinExistence type="predicted"/>
<sequence>MNLNFPLIRTVNRLSVNKLIEILNVEKFYIIRLNGSNILDEITFFKGIVSQKIPLDPPLSGNVNYDSFTDSLWGGIEGLHSEKVAIIWSNFNKMLDKGLNDFLKISECICNIAEELIPENGAEYDVDLKIFLLGEGDNFPILY</sequence>
<evidence type="ECO:0000313" key="2">
    <source>
        <dbReference type="Proteomes" id="UP000199087"/>
    </source>
</evidence>
<protein>
    <submittedName>
        <fullName evidence="1">Uncharacterized protein</fullName>
    </submittedName>
</protein>
<evidence type="ECO:0000313" key="1">
    <source>
        <dbReference type="EMBL" id="CRK84587.1"/>
    </source>
</evidence>
<name>A0A0U1P2Z5_9BACI</name>
<gene>
    <name evidence="1" type="ORF">BN000_04629</name>
</gene>